<name>A0A8S3TM84_MYTED</name>
<comment type="caution">
    <text evidence="2">The sequence shown here is derived from an EMBL/GenBank/DDBJ whole genome shotgun (WGS) entry which is preliminary data.</text>
</comment>
<organism evidence="2 3">
    <name type="scientific">Mytilus edulis</name>
    <name type="common">Blue mussel</name>
    <dbReference type="NCBI Taxonomy" id="6550"/>
    <lineage>
        <taxon>Eukaryota</taxon>
        <taxon>Metazoa</taxon>
        <taxon>Spiralia</taxon>
        <taxon>Lophotrochozoa</taxon>
        <taxon>Mollusca</taxon>
        <taxon>Bivalvia</taxon>
        <taxon>Autobranchia</taxon>
        <taxon>Pteriomorphia</taxon>
        <taxon>Mytilida</taxon>
        <taxon>Mytiloidea</taxon>
        <taxon>Mytilidae</taxon>
        <taxon>Mytilinae</taxon>
        <taxon>Mytilus</taxon>
    </lineage>
</organism>
<evidence type="ECO:0000313" key="2">
    <source>
        <dbReference type="EMBL" id="CAG2234823.1"/>
    </source>
</evidence>
<evidence type="ECO:0000313" key="3">
    <source>
        <dbReference type="Proteomes" id="UP000683360"/>
    </source>
</evidence>
<feature type="compositionally biased region" description="Basic and acidic residues" evidence="1">
    <location>
        <begin position="838"/>
        <end position="852"/>
    </location>
</feature>
<proteinExistence type="predicted"/>
<feature type="region of interest" description="Disordered" evidence="1">
    <location>
        <begin position="832"/>
        <end position="855"/>
    </location>
</feature>
<gene>
    <name evidence="2" type="ORF">MEDL_47380</name>
</gene>
<feature type="compositionally biased region" description="Polar residues" evidence="1">
    <location>
        <begin position="46"/>
        <end position="60"/>
    </location>
</feature>
<dbReference type="AlphaFoldDB" id="A0A8S3TM84"/>
<dbReference type="EMBL" id="CAJPWZ010002271">
    <property type="protein sequence ID" value="CAG2234823.1"/>
    <property type="molecule type" value="Genomic_DNA"/>
</dbReference>
<reference evidence="2" key="1">
    <citation type="submission" date="2021-03" db="EMBL/GenBank/DDBJ databases">
        <authorList>
            <person name="Bekaert M."/>
        </authorList>
    </citation>
    <scope>NUCLEOTIDE SEQUENCE</scope>
</reference>
<evidence type="ECO:0000256" key="1">
    <source>
        <dbReference type="SAM" id="MobiDB-lite"/>
    </source>
</evidence>
<feature type="region of interest" description="Disordered" evidence="1">
    <location>
        <begin position="24"/>
        <end position="65"/>
    </location>
</feature>
<keyword evidence="3" id="KW-1185">Reference proteome</keyword>
<accession>A0A8S3TM84</accession>
<dbReference type="Proteomes" id="UP000683360">
    <property type="component" value="Unassembled WGS sequence"/>
</dbReference>
<sequence>MMFSSESELDALNKSDDITLYHDNFTDEKSLQNNGTQDSTKIENKSGMSSQQSSDLQCQTQDKENAKQVKEQLFKLMAPEEISDNFNGNQFEEATEKTEFFPNEISKESKPPVVLFTEIQKKENENSFGKSTTEPRKDLTEHDYSIHTTKNNDELIKQVESLHKTLLLPNLDEQQIKPERSQIVDGLQVHFASPLFVYHEYSISECSSRTETMDSDSSMEILESEIRSDESYVEKKTRGISKGPLEIIEESMESKGPLEVLEESMENKGPLEESTESYGPLEVLEDYMEMNCPLEVLDESLERKVPLEVLEKSMESKGPLEVLEESIEIEGRLEVLEESMESKGPLEVLEKSMESKGPLEVLEESMESKGPLEVIEKSIERKGPLEVIGKSMELSTNKFEKISDTSSKVFEDDLDPVMRDSSISISTHTVIPSIYNNKLSEESVQVVPSSSFENKMVNDSECPIPSDDSSQEDKIISEVRNTLENLIVQCCDINDVCLKNNFEVKCTPEPNCDLSTLRVSFEEKGISQFSPNKKVLETFSDLNGHEVRQVVTKDLTKFDIDELDEAILLNSNQQQSSDNINFENSVSEELSSTENSKLEMIEFESSINLETENNMSQMGDSANISNTPNYSDKAKLLKEENEEKVSQILSPKCLESKGEIEESEIAMSSCDNQVTSISLHSQQSVEEQPNSQLQIFDSEIESSESETEMNASCIQVEEIKPLIGLNAMSNSNENDEISESEASVDQCIINFENTRKGDGHLNNNKSEKQDLCAEAQKDGDNCYSISTEEVEQFTNVTMVFSNENEGLKTDHEHTFNGKDEHIDEKQNISKEFPADFTDLPKSDLTDNDRQDDTTSIQISKNVLKNYNLDKDQESNVPITESNIDFNGFSNSKNQQQELNPCYESSESIVINKQLDLHLNAVSEDAKLQVQESTSINQNDEERIIKVNENHLSSNYLQTNQTKGRLYRKRSVNKTEIEDEEPSAKVYHCISEGLDQYKYADVRLVEKEGIQHEDSKVSEPVDIKMTEDLHYNDKQKECCAKEQMDQTVPGEIDDGVKLAAETLYSQQMDKKEDDDMCTMDMKGDGKHILPEEMSEDYICSELNDCRSNSMVQAFKWKYVPSIDLDSVVPNCEEEKEDRNNFVKVNIFHSGSVVFQGAKCGKFSDHFFETLKRKCDLLDSADDTIVKCDLNDSADDTIVKRPTTPILNLTKSKSCEDLQQITSSPYVHVCQIQYLENQIILKIHQNIESCNTAK</sequence>
<protein>
    <submittedName>
        <fullName evidence="2">Uncharacterized protein</fullName>
    </submittedName>
</protein>
<dbReference type="OrthoDB" id="9934401at2759"/>